<organism evidence="10">
    <name type="scientific">Triticum aestivum</name>
    <name type="common">Wheat</name>
    <dbReference type="NCBI Taxonomy" id="4565"/>
    <lineage>
        <taxon>Eukaryota</taxon>
        <taxon>Viridiplantae</taxon>
        <taxon>Streptophyta</taxon>
        <taxon>Embryophyta</taxon>
        <taxon>Tracheophyta</taxon>
        <taxon>Spermatophyta</taxon>
        <taxon>Magnoliopsida</taxon>
        <taxon>Liliopsida</taxon>
        <taxon>Poales</taxon>
        <taxon>Poaceae</taxon>
        <taxon>BOP clade</taxon>
        <taxon>Pooideae</taxon>
        <taxon>Triticodae</taxon>
        <taxon>Triticeae</taxon>
        <taxon>Triticinae</taxon>
        <taxon>Triticum</taxon>
    </lineage>
</organism>
<comment type="catalytic activity">
    <reaction evidence="1">
        <text>S-ubiquitinyl-[E2 ubiquitin-conjugating enzyme]-L-cysteine + [acceptor protein]-L-lysine = [E2 ubiquitin-conjugating enzyme]-L-cysteine + N(6)-ubiquitinyl-[acceptor protein]-L-lysine.</text>
        <dbReference type="EC" id="2.3.2.27"/>
    </reaction>
</comment>
<evidence type="ECO:0000256" key="6">
    <source>
        <dbReference type="ARBA" id="ARBA00024209"/>
    </source>
</evidence>
<dbReference type="GO" id="GO:0008270">
    <property type="term" value="F:zinc ion binding"/>
    <property type="evidence" value="ECO:0007669"/>
    <property type="project" value="UniProtKB-KW"/>
</dbReference>
<dbReference type="Pfam" id="PF17123">
    <property type="entry name" value="zf-RING_11"/>
    <property type="match status" value="1"/>
</dbReference>
<evidence type="ECO:0000256" key="8">
    <source>
        <dbReference type="SAM" id="Phobius"/>
    </source>
</evidence>
<evidence type="ECO:0000256" key="4">
    <source>
        <dbReference type="ARBA" id="ARBA00022771"/>
    </source>
</evidence>
<evidence type="ECO:0000256" key="5">
    <source>
        <dbReference type="ARBA" id="ARBA00022833"/>
    </source>
</evidence>
<dbReference type="Gene3D" id="3.30.40.10">
    <property type="entry name" value="Zinc/RING finger domain, C3HC4 (zinc finger)"/>
    <property type="match status" value="1"/>
</dbReference>
<dbReference type="PANTHER" id="PTHR14155:SF625">
    <property type="entry name" value="OS02G0248240 PROTEIN"/>
    <property type="match status" value="1"/>
</dbReference>
<dbReference type="EC" id="2.3.2.27" evidence="2"/>
<gene>
    <name evidence="10" type="ORF">TRAES_3BF091300050CFD_c1</name>
</gene>
<evidence type="ECO:0000256" key="7">
    <source>
        <dbReference type="SAM" id="MobiDB-lite"/>
    </source>
</evidence>
<dbReference type="InterPro" id="IPR053238">
    <property type="entry name" value="RING-H2_zinc_finger"/>
</dbReference>
<proteinExistence type="inferred from homology"/>
<feature type="transmembrane region" description="Helical" evidence="8">
    <location>
        <begin position="58"/>
        <end position="79"/>
    </location>
</feature>
<evidence type="ECO:0000259" key="9">
    <source>
        <dbReference type="Pfam" id="PF17123"/>
    </source>
</evidence>
<dbReference type="SUPFAM" id="SSF57850">
    <property type="entry name" value="RING/U-box"/>
    <property type="match status" value="1"/>
</dbReference>
<reference evidence="10" key="1">
    <citation type="journal article" date="2014" name="Science">
        <title>Structural and functional partitioning of bread wheat chromosome 3B.</title>
        <authorList>
            <person name="Choulet F."/>
            <person name="Alberti A."/>
            <person name="Theil S."/>
            <person name="Glover N."/>
            <person name="Barbe V."/>
            <person name="Daron J."/>
            <person name="Pingault L."/>
            <person name="Sourdille P."/>
            <person name="Couloux A."/>
            <person name="Paux E."/>
            <person name="Leroy P."/>
            <person name="Mangenot S."/>
            <person name="Guilhot N."/>
            <person name="Le Gouis J."/>
            <person name="Balfourier F."/>
            <person name="Alaux M."/>
            <person name="Jamilloux V."/>
            <person name="Poulain J."/>
            <person name="Durand C."/>
            <person name="Bellec A."/>
            <person name="Gaspin C."/>
            <person name="Safar J."/>
            <person name="Dolezel J."/>
            <person name="Rogers J."/>
            <person name="Vandepoele K."/>
            <person name="Aury J.M."/>
            <person name="Mayer K."/>
            <person name="Berges H."/>
            <person name="Quesneville H."/>
            <person name="Wincker P."/>
            <person name="Feuillet C."/>
        </authorList>
    </citation>
    <scope>NUCLEOTIDE SEQUENCE</scope>
</reference>
<keyword evidence="8" id="KW-1133">Transmembrane helix</keyword>
<sequence>MLASQFHGQIKTRESTAIDCFFRACLLAIANAVCIGGTAMIVYVFVNLARKPHSKGSMVTASVFLLCWVSVTAGVYTAICGDLFQLSALSGCLASIPGAVRGAGRLLCLPCRCTHAGLRRRSVGGGGALPQFLDQTPSHMPVLAREPPVHGGARAVMAYDIPAYEQPEGGCRSECTICLGEVEKGDMVKRMPACLHMFHVSAPATHGQADKMDPQLQGSPSSPARPVRERKPNPRVTGPAWVQ</sequence>
<feature type="region of interest" description="Disordered" evidence="7">
    <location>
        <begin position="205"/>
        <end position="243"/>
    </location>
</feature>
<dbReference type="InterPro" id="IPR001841">
    <property type="entry name" value="Znf_RING"/>
</dbReference>
<comment type="similarity">
    <text evidence="6">Belongs to the RING-type zinc finger family. ATL subfamily.</text>
</comment>
<keyword evidence="5" id="KW-0862">Zinc</keyword>
<feature type="transmembrane region" description="Helical" evidence="8">
    <location>
        <begin position="21"/>
        <end position="46"/>
    </location>
</feature>
<dbReference type="EMBL" id="HG670306">
    <property type="protein sequence ID" value="CDM85494.1"/>
    <property type="molecule type" value="Genomic_DNA"/>
</dbReference>
<dbReference type="GO" id="GO:0061630">
    <property type="term" value="F:ubiquitin protein ligase activity"/>
    <property type="evidence" value="ECO:0007669"/>
    <property type="project" value="UniProtKB-EC"/>
</dbReference>
<dbReference type="AlphaFoldDB" id="A0A077S5W1"/>
<keyword evidence="8" id="KW-0812">Transmembrane</keyword>
<dbReference type="InterPro" id="IPR013083">
    <property type="entry name" value="Znf_RING/FYVE/PHD"/>
</dbReference>
<accession>A0A077S5W1</accession>
<evidence type="ECO:0000256" key="3">
    <source>
        <dbReference type="ARBA" id="ARBA00022723"/>
    </source>
</evidence>
<keyword evidence="4" id="KW-0863">Zinc-finger</keyword>
<protein>
    <recommendedName>
        <fullName evidence="2">RING-type E3 ubiquitin transferase</fullName>
        <ecNumber evidence="2">2.3.2.27</ecNumber>
    </recommendedName>
</protein>
<evidence type="ECO:0000313" key="10">
    <source>
        <dbReference type="EMBL" id="CDM85494.1"/>
    </source>
</evidence>
<dbReference type="HOGENOM" id="CLU_084614_1_0_1"/>
<keyword evidence="3" id="KW-0479">Metal-binding</keyword>
<keyword evidence="8" id="KW-0472">Membrane</keyword>
<feature type="domain" description="RING-type" evidence="9">
    <location>
        <begin position="174"/>
        <end position="200"/>
    </location>
</feature>
<name>A0A077S5W1_WHEAT</name>
<dbReference type="PANTHER" id="PTHR14155">
    <property type="entry name" value="RING FINGER DOMAIN-CONTAINING"/>
    <property type="match status" value="1"/>
</dbReference>
<evidence type="ECO:0000256" key="2">
    <source>
        <dbReference type="ARBA" id="ARBA00012483"/>
    </source>
</evidence>
<evidence type="ECO:0000256" key="1">
    <source>
        <dbReference type="ARBA" id="ARBA00000900"/>
    </source>
</evidence>